<dbReference type="EMBL" id="FOCF01000005">
    <property type="protein sequence ID" value="SEN20199.1"/>
    <property type="molecule type" value="Genomic_DNA"/>
</dbReference>
<evidence type="ECO:0000313" key="1">
    <source>
        <dbReference type="EMBL" id="SEN20199.1"/>
    </source>
</evidence>
<sequence length="36" mass="3734">MDIAGQTFEQAAAAPAPFRTDNSAIVNPISGSRIES</sequence>
<reference evidence="2" key="1">
    <citation type="submission" date="2016-10" db="EMBL/GenBank/DDBJ databases">
        <authorList>
            <person name="Varghese N."/>
            <person name="Submissions S."/>
        </authorList>
    </citation>
    <scope>NUCLEOTIDE SEQUENCE [LARGE SCALE GENOMIC DNA]</scope>
    <source>
        <strain evidence="2">S6-262</strain>
    </source>
</reference>
<dbReference type="Proteomes" id="UP000199206">
    <property type="component" value="Unassembled WGS sequence"/>
</dbReference>
<dbReference type="AlphaFoldDB" id="A0A1H8EL36"/>
<accession>A0A1H8EL36</accession>
<protein>
    <submittedName>
        <fullName evidence="1">Uncharacterized protein</fullName>
    </submittedName>
</protein>
<proteinExistence type="predicted"/>
<name>A0A1H8EL36_9SPHN</name>
<keyword evidence="2" id="KW-1185">Reference proteome</keyword>
<organism evidence="1 2">
    <name type="scientific">Sphingomonas gellani</name>
    <dbReference type="NCBI Taxonomy" id="1166340"/>
    <lineage>
        <taxon>Bacteria</taxon>
        <taxon>Pseudomonadati</taxon>
        <taxon>Pseudomonadota</taxon>
        <taxon>Alphaproteobacteria</taxon>
        <taxon>Sphingomonadales</taxon>
        <taxon>Sphingomonadaceae</taxon>
        <taxon>Sphingomonas</taxon>
    </lineage>
</organism>
<gene>
    <name evidence="1" type="ORF">SAMN05192583_2223</name>
</gene>
<evidence type="ECO:0000313" key="2">
    <source>
        <dbReference type="Proteomes" id="UP000199206"/>
    </source>
</evidence>